<keyword evidence="1" id="KW-1133">Transmembrane helix</keyword>
<evidence type="ECO:0000313" key="5">
    <source>
        <dbReference type="EMBL" id="CAF3536960.1"/>
    </source>
</evidence>
<dbReference type="EMBL" id="CAJNOG010000097">
    <property type="protein sequence ID" value="CAF0937128.1"/>
    <property type="molecule type" value="Genomic_DNA"/>
</dbReference>
<feature type="signal peptide" evidence="2">
    <location>
        <begin position="1"/>
        <end position="18"/>
    </location>
</feature>
<sequence length="701" mass="79994">MLSFIFFLFCTLCPNIISHSSPYRFDLAIHRLNQYQKFLPINPTKDIPYNLTVEQMLQYNMFSSISNNKTTHCEQDFEIILQAALKSDMWAIKVIDAWGKPLPSGILKGNTFWVGSYDECLQPMYLPANKSFISQPFNTQHCVVSSKSSQSDPNSMPPIVLGICVPSSCDHHDVALLVQKLYKKTNITEDDIVCSTDPANGQQNLTAGAIATIIILSLLALLVLVGTSIDLLNDINAQLIGSKYLNESDSGTSSRDSPYVSLKSKSYMIFLAEFSALRTLRRIFTMKQKNDDNSFLFINGIRVLSLCWVIIGHSLAFGLFYTSNIVDVLVWSHNILFQLIINAVFSVDTFFVLSGFLTAVLFVRHVEKENKLSFRTMLLYYVHRYMRLTPAFLLVILVSINLTPYFGSGPVYPVKQGFEPEGCRNQYWWTSILYVGNIVKPDSMCLGIAWYLHNDMQFHWIAPLSLIPFVLGRKILSFFIAVFFVFIGIGSILTILLYYPDMSLNVLLAFNNVPGPTFYKNIYITPWCRISAYAVGILTGYFVMNTGRHYRINKYVKFFGTILMILFSLICIFTTYPDYILPDGLNRTILVIYQSLSRTLWAIVIGWVLFLCSVNQGGIVNKILSWPIWAPLSRLNYSCYLVHAVILNIILYNQKLPLYYQGHLIVNNFVSHIFFSYSASIVVAIFFETPFFIIEKKIFKR</sequence>
<evidence type="ECO:0000313" key="6">
    <source>
        <dbReference type="Proteomes" id="UP000663845"/>
    </source>
</evidence>
<feature type="transmembrane region" description="Helical" evidence="1">
    <location>
        <begin position="635"/>
        <end position="653"/>
    </location>
</feature>
<feature type="transmembrane region" description="Helical" evidence="1">
    <location>
        <begin position="475"/>
        <end position="499"/>
    </location>
</feature>
<dbReference type="PANTHER" id="PTHR11161">
    <property type="entry name" value="O-ACYLTRANSFERASE"/>
    <property type="match status" value="1"/>
</dbReference>
<accession>A0A814C1U8</accession>
<protein>
    <recommendedName>
        <fullName evidence="3">Nose resistant-to-fluoxetine protein N-terminal domain-containing protein</fullName>
    </recommendedName>
</protein>
<dbReference type="EMBL" id="CAJOAZ010000113">
    <property type="protein sequence ID" value="CAF3536960.1"/>
    <property type="molecule type" value="Genomic_DNA"/>
</dbReference>
<dbReference type="Pfam" id="PF20146">
    <property type="entry name" value="NRF"/>
    <property type="match status" value="1"/>
</dbReference>
<proteinExistence type="predicted"/>
<dbReference type="SMART" id="SM00703">
    <property type="entry name" value="NRF"/>
    <property type="match status" value="1"/>
</dbReference>
<dbReference type="Proteomes" id="UP000663844">
    <property type="component" value="Unassembled WGS sequence"/>
</dbReference>
<reference evidence="4" key="1">
    <citation type="submission" date="2021-02" db="EMBL/GenBank/DDBJ databases">
        <authorList>
            <person name="Nowell W R."/>
        </authorList>
    </citation>
    <scope>NUCLEOTIDE SEQUENCE</scope>
</reference>
<feature type="transmembrane region" description="Helical" evidence="1">
    <location>
        <begin position="522"/>
        <end position="543"/>
    </location>
</feature>
<feature type="transmembrane region" description="Helical" evidence="1">
    <location>
        <begin position="555"/>
        <end position="576"/>
    </location>
</feature>
<name>A0A814C1U8_9BILA</name>
<dbReference type="GO" id="GO:0016747">
    <property type="term" value="F:acyltransferase activity, transferring groups other than amino-acyl groups"/>
    <property type="evidence" value="ECO:0007669"/>
    <property type="project" value="InterPro"/>
</dbReference>
<keyword evidence="1" id="KW-0472">Membrane</keyword>
<dbReference type="PANTHER" id="PTHR11161:SF12">
    <property type="entry name" value="ACYLTRANSFERASE 3 DOMAIN-CONTAINING PROTEIN-RELATED"/>
    <property type="match status" value="1"/>
</dbReference>
<evidence type="ECO:0000256" key="1">
    <source>
        <dbReference type="SAM" id="Phobius"/>
    </source>
</evidence>
<feature type="transmembrane region" description="Helical" evidence="1">
    <location>
        <begin position="296"/>
        <end position="320"/>
    </location>
</feature>
<dbReference type="InterPro" id="IPR006621">
    <property type="entry name" value="Nose-resist-to-fluoxetine_N"/>
</dbReference>
<dbReference type="Proteomes" id="UP000663845">
    <property type="component" value="Unassembled WGS sequence"/>
</dbReference>
<feature type="transmembrane region" description="Helical" evidence="1">
    <location>
        <begin position="205"/>
        <end position="225"/>
    </location>
</feature>
<dbReference type="InterPro" id="IPR052728">
    <property type="entry name" value="O2_lipid_transport_reg"/>
</dbReference>
<dbReference type="AlphaFoldDB" id="A0A814C1U8"/>
<feature type="domain" description="Nose resistant-to-fluoxetine protein N-terminal" evidence="3">
    <location>
        <begin position="70"/>
        <end position="196"/>
    </location>
</feature>
<feature type="transmembrane region" description="Helical" evidence="1">
    <location>
        <begin position="340"/>
        <end position="364"/>
    </location>
</feature>
<keyword evidence="1" id="KW-0812">Transmembrane</keyword>
<dbReference type="InterPro" id="IPR002656">
    <property type="entry name" value="Acyl_transf_3_dom"/>
</dbReference>
<feature type="transmembrane region" description="Helical" evidence="1">
    <location>
        <begin position="385"/>
        <end position="407"/>
    </location>
</feature>
<comment type="caution">
    <text evidence="4">The sequence shown here is derived from an EMBL/GenBank/DDBJ whole genome shotgun (WGS) entry which is preliminary data.</text>
</comment>
<evidence type="ECO:0000259" key="3">
    <source>
        <dbReference type="SMART" id="SM00703"/>
    </source>
</evidence>
<organism evidence="4 6">
    <name type="scientific">Adineta steineri</name>
    <dbReference type="NCBI Taxonomy" id="433720"/>
    <lineage>
        <taxon>Eukaryota</taxon>
        <taxon>Metazoa</taxon>
        <taxon>Spiralia</taxon>
        <taxon>Gnathifera</taxon>
        <taxon>Rotifera</taxon>
        <taxon>Eurotatoria</taxon>
        <taxon>Bdelloidea</taxon>
        <taxon>Adinetida</taxon>
        <taxon>Adinetidae</taxon>
        <taxon>Adineta</taxon>
    </lineage>
</organism>
<feature type="transmembrane region" description="Helical" evidence="1">
    <location>
        <begin position="427"/>
        <end position="452"/>
    </location>
</feature>
<feature type="transmembrane region" description="Helical" evidence="1">
    <location>
        <begin position="596"/>
        <end position="614"/>
    </location>
</feature>
<evidence type="ECO:0000313" key="4">
    <source>
        <dbReference type="EMBL" id="CAF0937128.1"/>
    </source>
</evidence>
<feature type="chain" id="PRO_5035599711" description="Nose resistant-to-fluoxetine protein N-terminal domain-containing protein" evidence="2">
    <location>
        <begin position="19"/>
        <end position="701"/>
    </location>
</feature>
<gene>
    <name evidence="4" type="ORF">JYZ213_LOCUS12512</name>
    <name evidence="5" type="ORF">OXD698_LOCUS3237</name>
</gene>
<evidence type="ECO:0000256" key="2">
    <source>
        <dbReference type="SAM" id="SignalP"/>
    </source>
</evidence>
<dbReference type="Pfam" id="PF01757">
    <property type="entry name" value="Acyl_transf_3"/>
    <property type="match status" value="1"/>
</dbReference>
<feature type="transmembrane region" description="Helical" evidence="1">
    <location>
        <begin position="673"/>
        <end position="694"/>
    </location>
</feature>
<keyword evidence="2" id="KW-0732">Signal</keyword>